<dbReference type="Pfam" id="PF01834">
    <property type="entry name" value="XRCC1_N"/>
    <property type="match status" value="1"/>
</dbReference>
<reference evidence="2 3" key="1">
    <citation type="submission" date="2024-04" db="EMBL/GenBank/DDBJ databases">
        <authorList>
            <person name="Waldvogel A.-M."/>
            <person name="Schoenle A."/>
        </authorList>
    </citation>
    <scope>NUCLEOTIDE SEQUENCE [LARGE SCALE GENOMIC DNA]</scope>
</reference>
<sequence length="130" mass="14572">MPLIKLQHVVSCSTEDTTHKAENLLSSDTYRKWKAARAGEKQTSVILQFEKEEQVHSIDIGNEGSAFIEVLVANSSAARDQDYEVMLINCTTVGKREQRLLSELYEDKALAGNYAYYSKIKGTHQTGSIM</sequence>
<organism evidence="2 3">
    <name type="scientific">Knipowitschia caucasica</name>
    <name type="common">Caucasian dwarf goby</name>
    <name type="synonym">Pomatoschistus caucasicus</name>
    <dbReference type="NCBI Taxonomy" id="637954"/>
    <lineage>
        <taxon>Eukaryota</taxon>
        <taxon>Metazoa</taxon>
        <taxon>Chordata</taxon>
        <taxon>Craniata</taxon>
        <taxon>Vertebrata</taxon>
        <taxon>Euteleostomi</taxon>
        <taxon>Actinopterygii</taxon>
        <taxon>Neopterygii</taxon>
        <taxon>Teleostei</taxon>
        <taxon>Neoteleostei</taxon>
        <taxon>Acanthomorphata</taxon>
        <taxon>Gobiaria</taxon>
        <taxon>Gobiiformes</taxon>
        <taxon>Gobioidei</taxon>
        <taxon>Gobiidae</taxon>
        <taxon>Gobiinae</taxon>
        <taxon>Knipowitschia</taxon>
    </lineage>
</organism>
<dbReference type="GO" id="GO:0003684">
    <property type="term" value="F:damaged DNA binding"/>
    <property type="evidence" value="ECO:0007669"/>
    <property type="project" value="InterPro"/>
</dbReference>
<evidence type="ECO:0000259" key="1">
    <source>
        <dbReference type="Pfam" id="PF01834"/>
    </source>
</evidence>
<evidence type="ECO:0000313" key="3">
    <source>
        <dbReference type="Proteomes" id="UP001497482"/>
    </source>
</evidence>
<dbReference type="SUPFAM" id="SSF49785">
    <property type="entry name" value="Galactose-binding domain-like"/>
    <property type="match status" value="1"/>
</dbReference>
<dbReference type="PANTHER" id="PTHR11370">
    <property type="entry name" value="DNA-REPAIR PROTEIN XRCC1"/>
    <property type="match status" value="1"/>
</dbReference>
<dbReference type="GO" id="GO:0005634">
    <property type="term" value="C:nucleus"/>
    <property type="evidence" value="ECO:0007669"/>
    <property type="project" value="InterPro"/>
</dbReference>
<evidence type="ECO:0000313" key="2">
    <source>
        <dbReference type="EMBL" id="CAL1610068.1"/>
    </source>
</evidence>
<dbReference type="FunFam" id="2.60.120.260:FF:000025">
    <property type="entry name" value="DNA repair protein XRCC1 isoform X1"/>
    <property type="match status" value="1"/>
</dbReference>
<gene>
    <name evidence="2" type="ORF">KC01_LOCUS36733</name>
</gene>
<dbReference type="Proteomes" id="UP001497482">
    <property type="component" value="Chromosome 7"/>
</dbReference>
<dbReference type="Gene3D" id="2.60.120.260">
    <property type="entry name" value="Galactose-binding domain-like"/>
    <property type="match status" value="1"/>
</dbReference>
<dbReference type="InterPro" id="IPR002706">
    <property type="entry name" value="Xrcc1_N"/>
</dbReference>
<protein>
    <recommendedName>
        <fullName evidence="1">DNA-repair protein Xrcc1 N-terminal domain-containing protein</fullName>
    </recommendedName>
</protein>
<accession>A0AAV2M9N4</accession>
<dbReference type="GO" id="GO:0006284">
    <property type="term" value="P:base-excision repair"/>
    <property type="evidence" value="ECO:0007669"/>
    <property type="project" value="TreeGrafter"/>
</dbReference>
<dbReference type="AlphaFoldDB" id="A0AAV2M9N4"/>
<dbReference type="PANTHER" id="PTHR11370:SF5">
    <property type="entry name" value="DNA REPAIR PROTEIN XRCC1"/>
    <property type="match status" value="1"/>
</dbReference>
<dbReference type="GO" id="GO:0000012">
    <property type="term" value="P:single strand break repair"/>
    <property type="evidence" value="ECO:0007669"/>
    <property type="project" value="InterPro"/>
</dbReference>
<keyword evidence="3" id="KW-1185">Reference proteome</keyword>
<name>A0AAV2M9N4_KNICA</name>
<dbReference type="InterPro" id="IPR008979">
    <property type="entry name" value="Galactose-bd-like_sf"/>
</dbReference>
<dbReference type="EMBL" id="OZ035829">
    <property type="protein sequence ID" value="CAL1610068.1"/>
    <property type="molecule type" value="Genomic_DNA"/>
</dbReference>
<feature type="domain" description="DNA-repair protein Xrcc1 N-terminal" evidence="1">
    <location>
        <begin position="1"/>
        <end position="99"/>
    </location>
</feature>
<proteinExistence type="predicted"/>